<comment type="caution">
    <text evidence="1">The sequence shown here is derived from an EMBL/GenBank/DDBJ whole genome shotgun (WGS) entry which is preliminary data.</text>
</comment>
<evidence type="ECO:0000313" key="2">
    <source>
        <dbReference type="Proteomes" id="UP000824533"/>
    </source>
</evidence>
<accession>A0ACC1CHH3</accession>
<dbReference type="Proteomes" id="UP000824533">
    <property type="component" value="Linkage Group LG25"/>
</dbReference>
<protein>
    <submittedName>
        <fullName evidence="1">Uncharacterized protein</fullName>
    </submittedName>
</protein>
<organism evidence="1 2">
    <name type="scientific">Dendrolimus kikuchii</name>
    <dbReference type="NCBI Taxonomy" id="765133"/>
    <lineage>
        <taxon>Eukaryota</taxon>
        <taxon>Metazoa</taxon>
        <taxon>Ecdysozoa</taxon>
        <taxon>Arthropoda</taxon>
        <taxon>Hexapoda</taxon>
        <taxon>Insecta</taxon>
        <taxon>Pterygota</taxon>
        <taxon>Neoptera</taxon>
        <taxon>Endopterygota</taxon>
        <taxon>Lepidoptera</taxon>
        <taxon>Glossata</taxon>
        <taxon>Ditrysia</taxon>
        <taxon>Bombycoidea</taxon>
        <taxon>Lasiocampidae</taxon>
        <taxon>Dendrolimus</taxon>
    </lineage>
</organism>
<gene>
    <name evidence="1" type="ORF">K1T71_013218</name>
</gene>
<dbReference type="EMBL" id="CM034411">
    <property type="protein sequence ID" value="KAJ0171019.1"/>
    <property type="molecule type" value="Genomic_DNA"/>
</dbReference>
<reference evidence="1 2" key="1">
    <citation type="journal article" date="2021" name="Front. Genet.">
        <title>Chromosome-Level Genome Assembly Reveals Significant Gene Expansion in the Toll and IMD Signaling Pathways of Dendrolimus kikuchii.</title>
        <authorList>
            <person name="Zhou J."/>
            <person name="Wu P."/>
            <person name="Xiong Z."/>
            <person name="Liu N."/>
            <person name="Zhao N."/>
            <person name="Ji M."/>
            <person name="Qiu Y."/>
            <person name="Yang B."/>
        </authorList>
    </citation>
    <scope>NUCLEOTIDE SEQUENCE [LARGE SCALE GENOMIC DNA]</scope>
    <source>
        <strain evidence="1">Ann1</strain>
    </source>
</reference>
<keyword evidence="2" id="KW-1185">Reference proteome</keyword>
<name>A0ACC1CHH3_9NEOP</name>
<proteinExistence type="predicted"/>
<evidence type="ECO:0000313" key="1">
    <source>
        <dbReference type="EMBL" id="KAJ0171019.1"/>
    </source>
</evidence>
<sequence>MDLLLLLMLVGISSASPQKPNLDAILNRRTDVYIAGFFPFGKGVENSNTGRGVMPSVKLALDHVNEHDSVLRNYRLHMWWNDTECNAAVGVKSFFDMMHSGPHKLMLFGAACTHVTDPIAKASKHWHLTQLSYADTHPMFTKEAFPNFFRIVPSENAFNLPRIRLLQHFNWTRVGTIYQNEPRYALAHNRLLADLDTNGFLIEETQSFATEVKTALAKLKEKDVRIILGNFNETWALRIFCEAFNLEMYGRAYTWLLLGTYSNKWWSRRAPCPKRNLTTALDTAILTDLLPLSTTGETTVSGITARDYQVEYDRRRGLEYSRFHGYTYDGIWAMALAIQMVAQRVKLKYKEKTVQDFKYRDKEWEQLFLDALSNVTFEGVTGPVRFYDNERKASILLKQFQGEPVGEVKVGEYCAERDHLDLTSGEPFQWIGKNPPKDRTLRLIEHTQVNITIYTILVSCSVLGILLATGFLAMNIHYRNQRYIKMSSPHLNNLIIVGCMLTYLSVIFLGLDSSLSSIGLSQDTPRGAAFPYICTARAWLLMAGFSLAFGAMFSKTWRVHSIFTDVKLNKKVIKDYQLFMVVGVLLCIDLAIMTTWQISDPFYRATKQMDPYPHPTSEDIVIVQENEYCQSERMTIFIGVIYAYKGLLLVFGAFLAWETRHVSIPALNDSQHIGLSVYNVLIMCIMGAAIALVLADHKDALFVLISIFIIFCTTGTLCLVFVPKLLELRRNGQPGSASGRIRATLRPASTHECRSPGPELERRMKELRQYNNRYRRTLQAKENELQMLLSKLGSDASSESSTKGDSRSPATLRTRLPVPKENISHPETSDITSVCSLSASAGAEAEYINLQSQPTIDKPKPSAPPEPLKDPPPKEPKKEQQTKNVSFKNHLACTSPPSKSVPEKDQLAKLPYGWSTEETEPPKPATKTTDPVKAEAKTISALKPSDTPSAKSMPAKIQEPMYTKAATPKVNKTPELQKKIVKAQETRDPLSTKTTPSREYKSRGHRRTSSVTQGPLLTDLMHVTVDQEDPEPPPGMERKVIGQERDPPPAMKPKQEPEDILDVDHDYSSTERRKSCQRRDSEKRKKENFIVVQSDLWDTNTFQYTCQKSPPVPAHHHSPMQRSVSEKSRQQSSPHHHRETDSRTMERRASNASINHSATTRGGTPEGYREAETLRMTDRLSKRRGSEFPQPVSIPPQVQTKRRQSSAQVRSSHHEEKKEEKRPEKIETPKRHEEPKKALPDPVQETENWKPDPDTIRVSKGQESPAKRLRQEAEPLKRAKAGDSPRLTQASHPPKLNHYKSSPNVASRHKSDSPNKREERKSATYRSESKRQESAEQRKMYTASSESELFECAILPIFHKLLTERHKSQPHGLNLSYGVSCPNISIKCDIVEYL</sequence>